<protein>
    <submittedName>
        <fullName evidence="1">SJCHGC03613 protein</fullName>
    </submittedName>
</protein>
<name>Q5DDE3_SCHJA</name>
<evidence type="ECO:0000313" key="1">
    <source>
        <dbReference type="EMBL" id="AAW26163.1"/>
    </source>
</evidence>
<accession>Q5DDE3</accession>
<dbReference type="EMBL" id="AY814431">
    <property type="protein sequence ID" value="AAW26163.1"/>
    <property type="molecule type" value="mRNA"/>
</dbReference>
<reference evidence="1" key="1">
    <citation type="submission" date="2004-11" db="EMBL/GenBank/DDBJ databases">
        <title>The full-length cDNA sequences of Schistosoma japonicum genes.</title>
        <authorList>
            <person name="Han Z."/>
        </authorList>
    </citation>
    <scope>NUCLEOTIDE SEQUENCE</scope>
</reference>
<dbReference type="AlphaFoldDB" id="Q5DDE3"/>
<sequence>MYVYPQIHLGMLTTYSFYSVYSFQQELSRFTFSFIQQFISIFPFKITPNGKSSMLIRLDENGKIIEILNDFQNELPNACEVLEHDNTLYIGSYYLSYFGKLERLSN</sequence>
<proteinExistence type="evidence at transcript level"/>
<reference evidence="1" key="2">
    <citation type="journal article" date="2006" name="PLoS Pathog.">
        <title>New perspectives on host-parasite interplay by comparative transcriptomic and proteomic analyses of Schistosoma japonicum.</title>
        <authorList>
            <person name="Liu F."/>
            <person name="Lu J."/>
            <person name="Hu W."/>
            <person name="Wang S.Y."/>
            <person name="Cui S.J."/>
            <person name="Chi M."/>
            <person name="Yan Q."/>
            <person name="Wang X.R."/>
            <person name="Song H.D."/>
            <person name="Xu X.N."/>
            <person name="Wang J.J."/>
            <person name="Zhang X.L."/>
            <person name="Zhang X."/>
            <person name="Wang Z.Q."/>
            <person name="Xue C.L."/>
            <person name="Brindley P.J."/>
            <person name="McManus D.P."/>
            <person name="Yang P.Y."/>
            <person name="Feng Z."/>
            <person name="Chen Z."/>
            <person name="Han Z.G."/>
        </authorList>
    </citation>
    <scope>NUCLEOTIDE SEQUENCE</scope>
</reference>
<organism evidence="1">
    <name type="scientific">Schistosoma japonicum</name>
    <name type="common">Blood fluke</name>
    <dbReference type="NCBI Taxonomy" id="6182"/>
    <lineage>
        <taxon>Eukaryota</taxon>
        <taxon>Metazoa</taxon>
        <taxon>Spiralia</taxon>
        <taxon>Lophotrochozoa</taxon>
        <taxon>Platyhelminthes</taxon>
        <taxon>Trematoda</taxon>
        <taxon>Digenea</taxon>
        <taxon>Strigeidida</taxon>
        <taxon>Schistosomatoidea</taxon>
        <taxon>Schistosomatidae</taxon>
        <taxon>Schistosoma</taxon>
    </lineage>
</organism>